<comment type="caution">
    <text evidence="1">The sequence shown here is derived from an EMBL/GenBank/DDBJ whole genome shotgun (WGS) entry which is preliminary data.</text>
</comment>
<accession>A0A9W9S0Z2</accession>
<organism evidence="1 2">
    <name type="scientific">Penicillium cataractarum</name>
    <dbReference type="NCBI Taxonomy" id="2100454"/>
    <lineage>
        <taxon>Eukaryota</taxon>
        <taxon>Fungi</taxon>
        <taxon>Dikarya</taxon>
        <taxon>Ascomycota</taxon>
        <taxon>Pezizomycotina</taxon>
        <taxon>Eurotiomycetes</taxon>
        <taxon>Eurotiomycetidae</taxon>
        <taxon>Eurotiales</taxon>
        <taxon>Aspergillaceae</taxon>
        <taxon>Penicillium</taxon>
    </lineage>
</organism>
<dbReference type="RefSeq" id="XP_056554491.1">
    <property type="nucleotide sequence ID" value="XM_056699078.1"/>
</dbReference>
<gene>
    <name evidence="1" type="ORF">N7496_006149</name>
</gene>
<name>A0A9W9S0Z2_9EURO</name>
<protein>
    <submittedName>
        <fullName evidence="1">Uncharacterized protein</fullName>
    </submittedName>
</protein>
<evidence type="ECO:0000313" key="2">
    <source>
        <dbReference type="Proteomes" id="UP001147782"/>
    </source>
</evidence>
<proteinExistence type="predicted"/>
<keyword evidence="2" id="KW-1185">Reference proteome</keyword>
<sequence>MVLEPRAQRLRVDASKGWVSIIIILPEDNLPCFGENGMVGTERPGRARRVGCNIQYSVVDNH</sequence>
<dbReference type="GeneID" id="81438257"/>
<evidence type="ECO:0000313" key="1">
    <source>
        <dbReference type="EMBL" id="KAJ5370057.1"/>
    </source>
</evidence>
<reference evidence="1" key="2">
    <citation type="journal article" date="2023" name="IMA Fungus">
        <title>Comparative genomic study of the Penicillium genus elucidates a diverse pangenome and 15 lateral gene transfer events.</title>
        <authorList>
            <person name="Petersen C."/>
            <person name="Sorensen T."/>
            <person name="Nielsen M.R."/>
            <person name="Sondergaard T.E."/>
            <person name="Sorensen J.L."/>
            <person name="Fitzpatrick D.A."/>
            <person name="Frisvad J.C."/>
            <person name="Nielsen K.L."/>
        </authorList>
    </citation>
    <scope>NUCLEOTIDE SEQUENCE</scope>
    <source>
        <strain evidence="1">IBT 29864</strain>
    </source>
</reference>
<dbReference type="Proteomes" id="UP001147782">
    <property type="component" value="Unassembled WGS sequence"/>
</dbReference>
<dbReference type="AlphaFoldDB" id="A0A9W9S0Z2"/>
<dbReference type="EMBL" id="JAPZBS010000005">
    <property type="protein sequence ID" value="KAJ5370057.1"/>
    <property type="molecule type" value="Genomic_DNA"/>
</dbReference>
<reference evidence="1" key="1">
    <citation type="submission" date="2022-11" db="EMBL/GenBank/DDBJ databases">
        <authorList>
            <person name="Petersen C."/>
        </authorList>
    </citation>
    <scope>NUCLEOTIDE SEQUENCE</scope>
    <source>
        <strain evidence="1">IBT 29864</strain>
    </source>
</reference>